<proteinExistence type="inferred from homology"/>
<keyword evidence="2" id="KW-0229">DNA integration</keyword>
<dbReference type="PROSITE" id="PS51898">
    <property type="entry name" value="TYR_RECOMBINASE"/>
    <property type="match status" value="1"/>
</dbReference>
<dbReference type="InterPro" id="IPR010998">
    <property type="entry name" value="Integrase_recombinase_N"/>
</dbReference>
<keyword evidence="7" id="KW-1185">Reference proteome</keyword>
<dbReference type="PANTHER" id="PTHR30629:SF2">
    <property type="entry name" value="PROPHAGE INTEGRASE INTS-RELATED"/>
    <property type="match status" value="1"/>
</dbReference>
<dbReference type="OrthoDB" id="283809at2"/>
<dbReference type="SUPFAM" id="SSF56349">
    <property type="entry name" value="DNA breaking-rejoining enzymes"/>
    <property type="match status" value="1"/>
</dbReference>
<keyword evidence="4" id="KW-0233">DNA recombination</keyword>
<dbReference type="PATRIC" id="fig|1158610.3.peg.9"/>
<dbReference type="eggNOG" id="COG0582">
    <property type="taxonomic scope" value="Bacteria"/>
</dbReference>
<dbReference type="GO" id="GO:0015074">
    <property type="term" value="P:DNA integration"/>
    <property type="evidence" value="ECO:0007669"/>
    <property type="project" value="UniProtKB-KW"/>
</dbReference>
<dbReference type="PANTHER" id="PTHR30629">
    <property type="entry name" value="PROPHAGE INTEGRASE"/>
    <property type="match status" value="1"/>
</dbReference>
<dbReference type="InterPro" id="IPR002104">
    <property type="entry name" value="Integrase_catalytic"/>
</dbReference>
<dbReference type="Gene3D" id="1.10.150.130">
    <property type="match status" value="1"/>
</dbReference>
<evidence type="ECO:0000313" key="6">
    <source>
        <dbReference type="EMBL" id="EOL50126.1"/>
    </source>
</evidence>
<dbReference type="InterPro" id="IPR013762">
    <property type="entry name" value="Integrase-like_cat_sf"/>
</dbReference>
<dbReference type="Proteomes" id="UP000013785">
    <property type="component" value="Unassembled WGS sequence"/>
</dbReference>
<dbReference type="Pfam" id="PF00589">
    <property type="entry name" value="Phage_integrase"/>
    <property type="match status" value="1"/>
</dbReference>
<dbReference type="GO" id="GO:0003677">
    <property type="term" value="F:DNA binding"/>
    <property type="evidence" value="ECO:0007669"/>
    <property type="project" value="UniProtKB-KW"/>
</dbReference>
<reference evidence="6 7" key="1">
    <citation type="submission" date="2013-02" db="EMBL/GenBank/DDBJ databases">
        <title>The Genome Sequence of Enterococcus phoeniculicola BAA-412.</title>
        <authorList>
            <consortium name="The Broad Institute Genome Sequencing Platform"/>
            <consortium name="The Broad Institute Genome Sequencing Center for Infectious Disease"/>
            <person name="Earl A.M."/>
            <person name="Gilmore M.S."/>
            <person name="Lebreton F."/>
            <person name="Walker B."/>
            <person name="Young S.K."/>
            <person name="Zeng Q."/>
            <person name="Gargeya S."/>
            <person name="Fitzgerald M."/>
            <person name="Haas B."/>
            <person name="Abouelleil A."/>
            <person name="Alvarado L."/>
            <person name="Arachchi H.M."/>
            <person name="Berlin A.M."/>
            <person name="Chapman S.B."/>
            <person name="Dewar J."/>
            <person name="Goldberg J."/>
            <person name="Griggs A."/>
            <person name="Gujja S."/>
            <person name="Hansen M."/>
            <person name="Howarth C."/>
            <person name="Imamovic A."/>
            <person name="Larimer J."/>
            <person name="McCowan C."/>
            <person name="Murphy C."/>
            <person name="Neiman D."/>
            <person name="Pearson M."/>
            <person name="Priest M."/>
            <person name="Roberts A."/>
            <person name="Saif S."/>
            <person name="Shea T."/>
            <person name="Sisk P."/>
            <person name="Sykes S."/>
            <person name="Wortman J."/>
            <person name="Nusbaum C."/>
            <person name="Birren B."/>
        </authorList>
    </citation>
    <scope>NUCLEOTIDE SEQUENCE [LARGE SCALE GENOMIC DNA]</scope>
    <source>
        <strain evidence="6 7">ATCC BAA-412</strain>
    </source>
</reference>
<dbReference type="InterPro" id="IPR011010">
    <property type="entry name" value="DNA_brk_join_enz"/>
</dbReference>
<keyword evidence="3" id="KW-0238">DNA-binding</keyword>
<comment type="caution">
    <text evidence="6">The sequence shown here is derived from an EMBL/GenBank/DDBJ whole genome shotgun (WGS) entry which is preliminary data.</text>
</comment>
<dbReference type="HOGENOM" id="CLU_027562_50_2_9"/>
<gene>
    <name evidence="6" type="ORF">UC3_00018</name>
</gene>
<organism evidence="6 7">
    <name type="scientific">Enterococcus phoeniculicola ATCC BAA-412</name>
    <dbReference type="NCBI Taxonomy" id="1158610"/>
    <lineage>
        <taxon>Bacteria</taxon>
        <taxon>Bacillati</taxon>
        <taxon>Bacillota</taxon>
        <taxon>Bacilli</taxon>
        <taxon>Lactobacillales</taxon>
        <taxon>Enterococcaceae</taxon>
        <taxon>Enterococcus</taxon>
    </lineage>
</organism>
<evidence type="ECO:0000256" key="1">
    <source>
        <dbReference type="ARBA" id="ARBA00008857"/>
    </source>
</evidence>
<dbReference type="AlphaFoldDB" id="R3WQK5"/>
<evidence type="ECO:0000259" key="5">
    <source>
        <dbReference type="PROSITE" id="PS51898"/>
    </source>
</evidence>
<comment type="similarity">
    <text evidence="1">Belongs to the 'phage' integrase family.</text>
</comment>
<dbReference type="RefSeq" id="WP_010766720.1">
    <property type="nucleotide sequence ID" value="NZ_ASWE01000008.1"/>
</dbReference>
<evidence type="ECO:0000313" key="7">
    <source>
        <dbReference type="Proteomes" id="UP000013785"/>
    </source>
</evidence>
<dbReference type="GO" id="GO:0006310">
    <property type="term" value="P:DNA recombination"/>
    <property type="evidence" value="ECO:0007669"/>
    <property type="project" value="UniProtKB-KW"/>
</dbReference>
<evidence type="ECO:0000256" key="4">
    <source>
        <dbReference type="ARBA" id="ARBA00023172"/>
    </source>
</evidence>
<protein>
    <recommendedName>
        <fullName evidence="5">Tyr recombinase domain-containing protein</fullName>
    </recommendedName>
</protein>
<sequence>MAINETKNGTYRVRKKYPLDVALLLELKNPYFDKIFKTMKEAKEAELDFENKIQELRKTKDKTIFELGGEMLFRDFYESIWLDAYSNGSTSSHPTPPTKVTINNTKDVFRLHILPMFGRYSLNYLNQNKQFVARKMTVKAREYANFKTLRSYVNQIFDLAEEYDYISYNRLSKTLKKIKALKKIQLANNKQKEDKYLSEEELIKWIKAIEEDHGEGLLTTQDYTLFWTTYLLSDRKSESYALQWKHIDFNNNQIYLEQALDKLGNVKSTKGNKKTIIHLPVKLKKILLIWKSEQKKELKTLEIEQTDQQFLFTYCDMHGNINKCVHTDFLNYRMKSVRKRHPELKPASPHKLRHTSATLAKKYGMTVEDISNGLTHSNIETTGTYLNNDKVVPLTPADYTLNHLMQNAGGE</sequence>
<feature type="domain" description="Tyr recombinase" evidence="5">
    <location>
        <begin position="192"/>
        <end position="398"/>
    </location>
</feature>
<dbReference type="STRING" id="154621.RV11_GL002285"/>
<dbReference type="Gene3D" id="1.10.443.10">
    <property type="entry name" value="Intergrase catalytic core"/>
    <property type="match status" value="1"/>
</dbReference>
<evidence type="ECO:0000256" key="3">
    <source>
        <dbReference type="ARBA" id="ARBA00023125"/>
    </source>
</evidence>
<evidence type="ECO:0000256" key="2">
    <source>
        <dbReference type="ARBA" id="ARBA00022908"/>
    </source>
</evidence>
<dbReference type="EMBL" id="AJAT01000001">
    <property type="protein sequence ID" value="EOL50126.1"/>
    <property type="molecule type" value="Genomic_DNA"/>
</dbReference>
<name>R3WQK5_9ENTE</name>
<dbReference type="InterPro" id="IPR050808">
    <property type="entry name" value="Phage_Integrase"/>
</dbReference>
<accession>R3WQK5</accession>